<evidence type="ECO:0000313" key="4">
    <source>
        <dbReference type="Proteomes" id="UP000076871"/>
    </source>
</evidence>
<dbReference type="AlphaFoldDB" id="A0A165FJE0"/>
<keyword evidence="4" id="KW-1185">Reference proteome</keyword>
<reference evidence="3 4" key="1">
    <citation type="journal article" date="2016" name="Mol. Biol. Evol.">
        <title>Comparative Genomics of Early-Diverging Mushroom-Forming Fungi Provides Insights into the Origins of Lignocellulose Decay Capabilities.</title>
        <authorList>
            <person name="Nagy L.G."/>
            <person name="Riley R."/>
            <person name="Tritt A."/>
            <person name="Adam C."/>
            <person name="Daum C."/>
            <person name="Floudas D."/>
            <person name="Sun H."/>
            <person name="Yadav J.S."/>
            <person name="Pangilinan J."/>
            <person name="Larsson K.H."/>
            <person name="Matsuura K."/>
            <person name="Barry K."/>
            <person name="Labutti K."/>
            <person name="Kuo R."/>
            <person name="Ohm R.A."/>
            <person name="Bhattacharya S.S."/>
            <person name="Shirouzu T."/>
            <person name="Yoshinaga Y."/>
            <person name="Martin F.M."/>
            <person name="Grigoriev I.V."/>
            <person name="Hibbett D.S."/>
        </authorList>
    </citation>
    <scope>NUCLEOTIDE SEQUENCE [LARGE SCALE GENOMIC DNA]</scope>
    <source>
        <strain evidence="3 4">93-53</strain>
    </source>
</reference>
<proteinExistence type="predicted"/>
<dbReference type="STRING" id="1314785.A0A165FJE0"/>
<dbReference type="Pfam" id="PF08631">
    <property type="entry name" value="SPO22"/>
    <property type="match status" value="1"/>
</dbReference>
<keyword evidence="1" id="KW-0469">Meiosis</keyword>
<sequence>MGHSDILNALKPELKRNPLARSTCAELHRLASLAEPLVRQRPRPTEDWIRIANTLDSEGVSLWNTSASARDDDTEDGRATIAALRLAGFRLIEAGLEPKPGVESNYTNYSRGNKVFITTVTALMHILQLASKAGVSLAGSGNHDTAAHVLACAAQYEEALKKAEDPEEQHASSRARAIVVYYSSRMEAASTRSSGNAWREDNNTVAEFMLQKIIGKRYPAALLRLMRPRLENEYLALLLPQDRGSLASKLLEIGKALLRAGSRVTDVTLRGRRAGDAVKWLQKAFTVLEYLDEASSPGKGDLKKSILRSLSRAYFLSSSEDEENLVRAETTLNELASSMDMTELTSNEHQQLQWMKIAILKKRKAPQPVLLEAFQSIVNHMKLTEGNVTDVLQELRSLNQEHVLVTAVHQRCLQRCIEAEDNPLASGHVDRLILSLIFHCSKDIDHSRAMKDLDAAFANLANAEFELSRTSATACLTLLWQFGDRLYQAKRWPAAADWFLAGTHQLFAAVSKLSDSRCLRKAALCYVQQGNFAQAAAVIRRAASDEAATHYVKLLVAVHEGAKPIRAVKAMVTASDFNHKMLMLATRLANESDMKTLLLSVLEELLETVKAGDNPDITPEAITLVRCIIRLLVKLLGEPGCHQTQLVPVLVRHFKTAQALVQNLDPRTNAALISRDISWLWRTAYNIAVQGCAEWEDSLECVSDLFDIARQLLECYNDSALTDVDVEIPIHIMEASFAAIAGRGLAEPMQALSEDIAVSKKRIRAVIDSTKLLDAEDITRVESFIQVLHVFEAEILCKLKDWERLLPTIKDAMQSEVLAADYFEAITDILWAEQDCPVHVLLTALEAILHTSLDRSSLSIDKFARWLRAICMMLLSRNTAADRAKAIGYVEQAVHVLENHGTETDSEAYPMDERHWLLGTAYNTGIECLHASSLDEAKRWFEASSTVCRFIPNGNERAEKVETLPSASPHIITKDALDIGNLLTAAGALYNPLRRSARLNLVASPSFCLTQRLCSSFID</sequence>
<dbReference type="RefSeq" id="XP_040766801.1">
    <property type="nucleotide sequence ID" value="XM_040904074.1"/>
</dbReference>
<dbReference type="Proteomes" id="UP000076871">
    <property type="component" value="Unassembled WGS sequence"/>
</dbReference>
<dbReference type="PANTHER" id="PTHR40375">
    <property type="entry name" value="SPORULATION-SPECIFIC PROTEIN 22"/>
    <property type="match status" value="1"/>
</dbReference>
<accession>A0A165FJE0</accession>
<name>A0A165FJE0_9APHY</name>
<dbReference type="GO" id="GO:0090173">
    <property type="term" value="P:regulation of synaptonemal complex assembly"/>
    <property type="evidence" value="ECO:0007669"/>
    <property type="project" value="InterPro"/>
</dbReference>
<evidence type="ECO:0000256" key="2">
    <source>
        <dbReference type="ARBA" id="ARBA00031845"/>
    </source>
</evidence>
<dbReference type="InterPro" id="IPR039057">
    <property type="entry name" value="Spo22/ZIP4"/>
</dbReference>
<evidence type="ECO:0000256" key="1">
    <source>
        <dbReference type="ARBA" id="ARBA00023254"/>
    </source>
</evidence>
<gene>
    <name evidence="3" type="ORF">LAESUDRAFT_647835</name>
</gene>
<dbReference type="InParanoid" id="A0A165FJE0"/>
<dbReference type="InterPro" id="IPR013940">
    <property type="entry name" value="Spo22/ZIP4/TEX11"/>
</dbReference>
<dbReference type="PANTHER" id="PTHR40375:SF2">
    <property type="entry name" value="SPORULATION-SPECIFIC PROTEIN 22"/>
    <property type="match status" value="1"/>
</dbReference>
<dbReference type="GO" id="GO:0051321">
    <property type="term" value="P:meiotic cell cycle"/>
    <property type="evidence" value="ECO:0007669"/>
    <property type="project" value="UniProtKB-KW"/>
</dbReference>
<evidence type="ECO:0000313" key="3">
    <source>
        <dbReference type="EMBL" id="KZT09061.1"/>
    </source>
</evidence>
<dbReference type="Gene3D" id="1.25.40.10">
    <property type="entry name" value="Tetratricopeptide repeat domain"/>
    <property type="match status" value="1"/>
</dbReference>
<dbReference type="OrthoDB" id="65716at2759"/>
<protein>
    <recommendedName>
        <fullName evidence="2">Protein ZIP4 homolog</fullName>
    </recommendedName>
</protein>
<dbReference type="GeneID" id="63821104"/>
<organism evidence="3 4">
    <name type="scientific">Laetiporus sulphureus 93-53</name>
    <dbReference type="NCBI Taxonomy" id="1314785"/>
    <lineage>
        <taxon>Eukaryota</taxon>
        <taxon>Fungi</taxon>
        <taxon>Dikarya</taxon>
        <taxon>Basidiomycota</taxon>
        <taxon>Agaricomycotina</taxon>
        <taxon>Agaricomycetes</taxon>
        <taxon>Polyporales</taxon>
        <taxon>Laetiporus</taxon>
    </lineage>
</organism>
<dbReference type="InterPro" id="IPR011990">
    <property type="entry name" value="TPR-like_helical_dom_sf"/>
</dbReference>
<dbReference type="EMBL" id="KV427613">
    <property type="protein sequence ID" value="KZT09061.1"/>
    <property type="molecule type" value="Genomic_DNA"/>
</dbReference>